<dbReference type="Gene3D" id="2.60.40.10">
    <property type="entry name" value="Immunoglobulins"/>
    <property type="match status" value="1"/>
</dbReference>
<dbReference type="EMBL" id="BAAAOR010000038">
    <property type="protein sequence ID" value="GAA1541010.1"/>
    <property type="molecule type" value="Genomic_DNA"/>
</dbReference>
<evidence type="ECO:0000256" key="3">
    <source>
        <dbReference type="ARBA" id="ARBA00022475"/>
    </source>
</evidence>
<keyword evidence="10" id="KW-1185">Reference proteome</keyword>
<accession>A0ABN2BKG1</accession>
<feature type="transmembrane region" description="Helical" evidence="7">
    <location>
        <begin position="199"/>
        <end position="218"/>
    </location>
</feature>
<feature type="domain" description="Major facilitator superfamily (MFS) profile" evidence="8">
    <location>
        <begin position="15"/>
        <end position="465"/>
    </location>
</feature>
<evidence type="ECO:0000256" key="5">
    <source>
        <dbReference type="ARBA" id="ARBA00022989"/>
    </source>
</evidence>
<dbReference type="SUPFAM" id="SSF103473">
    <property type="entry name" value="MFS general substrate transporter"/>
    <property type="match status" value="1"/>
</dbReference>
<sequence>MVVEPVRPRTSPAVVVAMLSCCGIVVSLQQTLLLPLLPDLPRLLGTSADSASWLVTATLLAGAVATPTISRLADMYGKRRMMVVALVVSVAGSLLGAVSQALPLLIGARALQGVGVALIPVAIAIMRDELPRDRVPLGVALMSATLAIGAGVGMPLSGLIVEHMDWHASFWLTGLVGVVLIAGTLTLLPESPVRTSGTFDLRGAILLSVALTAVLLALSKGGQWGWTGPRTLGCLALGVVVLAGWIPLELRTPRPLVDVRVAARRSVALVNLASVFAGFSMFVNMLVTTQLLQMPRETGYGRGLDVLHTGLWMVPNAAAFGVMAPVSAWLTRRFGPQVTLVGGSLLMGATYVGRVFYNADLAQIVIGSVVVGTGTAMVYGALPTLIMRAVPVTETASANGLNVLLRSLGTSTASAATAAITTASVLTVGGRDLPTLGSLELLFWLAAGAALAAALIGVPMLRMREYAEAADRSGAENTGRAQIVKGQVLSLKGNPIRHAVVTVLTPDGRAVDWGQADGEGRFTAAVPEPSDYLVVTSADGWRPRSRMMTLDSAAPIPPIVLRERLTLRGTIRDSAARPVADALVVLTRSTGELVATVRTDHEGQYEVPRPQNGRYVLTVVGPGEALGARTLTVWEEARDFDLVLGTPLGADVSDRTVDPGSSSLPT</sequence>
<dbReference type="InterPro" id="IPR036259">
    <property type="entry name" value="MFS_trans_sf"/>
</dbReference>
<comment type="caution">
    <text evidence="9">The sequence shown here is derived from an EMBL/GenBank/DDBJ whole genome shotgun (WGS) entry which is preliminary data.</text>
</comment>
<feature type="transmembrane region" description="Helical" evidence="7">
    <location>
        <begin position="12"/>
        <end position="30"/>
    </location>
</feature>
<keyword evidence="6 7" id="KW-0472">Membrane</keyword>
<dbReference type="PANTHER" id="PTHR42718">
    <property type="entry name" value="MAJOR FACILITATOR SUPERFAMILY MULTIDRUG TRANSPORTER MFSC"/>
    <property type="match status" value="1"/>
</dbReference>
<dbReference type="PANTHER" id="PTHR42718:SF46">
    <property type="entry name" value="BLR6921 PROTEIN"/>
    <property type="match status" value="1"/>
</dbReference>
<gene>
    <name evidence="9" type="ORF">GCM10009788_49700</name>
</gene>
<feature type="transmembrane region" description="Helical" evidence="7">
    <location>
        <begin position="441"/>
        <end position="461"/>
    </location>
</feature>
<feature type="transmembrane region" description="Helical" evidence="7">
    <location>
        <begin position="363"/>
        <end position="382"/>
    </location>
</feature>
<dbReference type="InterPro" id="IPR013783">
    <property type="entry name" value="Ig-like_fold"/>
</dbReference>
<evidence type="ECO:0000313" key="10">
    <source>
        <dbReference type="Proteomes" id="UP001500842"/>
    </source>
</evidence>
<dbReference type="RefSeq" id="WP_219996130.1">
    <property type="nucleotide sequence ID" value="NZ_BAAAOR010000038.1"/>
</dbReference>
<feature type="transmembrane region" description="Helical" evidence="7">
    <location>
        <begin position="50"/>
        <end position="69"/>
    </location>
</feature>
<evidence type="ECO:0000256" key="1">
    <source>
        <dbReference type="ARBA" id="ARBA00004651"/>
    </source>
</evidence>
<proteinExistence type="predicted"/>
<dbReference type="Gene3D" id="1.20.1250.20">
    <property type="entry name" value="MFS general substrate transporter like domains"/>
    <property type="match status" value="1"/>
</dbReference>
<dbReference type="InterPro" id="IPR011701">
    <property type="entry name" value="MFS"/>
</dbReference>
<feature type="transmembrane region" description="Helical" evidence="7">
    <location>
        <begin position="81"/>
        <end position="98"/>
    </location>
</feature>
<organism evidence="9 10">
    <name type="scientific">Nocardioides humi</name>
    <dbReference type="NCBI Taxonomy" id="449461"/>
    <lineage>
        <taxon>Bacteria</taxon>
        <taxon>Bacillati</taxon>
        <taxon>Actinomycetota</taxon>
        <taxon>Actinomycetes</taxon>
        <taxon>Propionibacteriales</taxon>
        <taxon>Nocardioidaceae</taxon>
        <taxon>Nocardioides</taxon>
    </lineage>
</organism>
<evidence type="ECO:0000256" key="2">
    <source>
        <dbReference type="ARBA" id="ARBA00022448"/>
    </source>
</evidence>
<reference evidence="9 10" key="1">
    <citation type="journal article" date="2019" name="Int. J. Syst. Evol. Microbiol.">
        <title>The Global Catalogue of Microorganisms (GCM) 10K type strain sequencing project: providing services to taxonomists for standard genome sequencing and annotation.</title>
        <authorList>
            <consortium name="The Broad Institute Genomics Platform"/>
            <consortium name="The Broad Institute Genome Sequencing Center for Infectious Disease"/>
            <person name="Wu L."/>
            <person name="Ma J."/>
        </authorList>
    </citation>
    <scope>NUCLEOTIDE SEQUENCE [LARGE SCALE GENOMIC DNA]</scope>
    <source>
        <strain evidence="9 10">JCM 14942</strain>
    </source>
</reference>
<dbReference type="Proteomes" id="UP001500842">
    <property type="component" value="Unassembled WGS sequence"/>
</dbReference>
<dbReference type="PROSITE" id="PS50850">
    <property type="entry name" value="MFS"/>
    <property type="match status" value="1"/>
</dbReference>
<feature type="transmembrane region" description="Helical" evidence="7">
    <location>
        <begin position="137"/>
        <end position="156"/>
    </location>
</feature>
<dbReference type="InterPro" id="IPR020846">
    <property type="entry name" value="MFS_dom"/>
</dbReference>
<comment type="subcellular location">
    <subcellularLocation>
        <location evidence="1">Cell membrane</location>
        <topology evidence="1">Multi-pass membrane protein</topology>
    </subcellularLocation>
</comment>
<feature type="transmembrane region" description="Helical" evidence="7">
    <location>
        <begin position="168"/>
        <end position="187"/>
    </location>
</feature>
<dbReference type="PROSITE" id="PS51257">
    <property type="entry name" value="PROKAR_LIPOPROTEIN"/>
    <property type="match status" value="1"/>
</dbReference>
<evidence type="ECO:0000256" key="4">
    <source>
        <dbReference type="ARBA" id="ARBA00022692"/>
    </source>
</evidence>
<evidence type="ECO:0000313" key="9">
    <source>
        <dbReference type="EMBL" id="GAA1541010.1"/>
    </source>
</evidence>
<evidence type="ECO:0000256" key="6">
    <source>
        <dbReference type="ARBA" id="ARBA00023136"/>
    </source>
</evidence>
<feature type="transmembrane region" description="Helical" evidence="7">
    <location>
        <begin position="403"/>
        <end position="429"/>
    </location>
</feature>
<name>A0ABN2BKG1_9ACTN</name>
<keyword evidence="5 7" id="KW-1133">Transmembrane helix</keyword>
<dbReference type="InterPro" id="IPR008969">
    <property type="entry name" value="CarboxyPept-like_regulatory"/>
</dbReference>
<dbReference type="Gene3D" id="1.20.1720.10">
    <property type="entry name" value="Multidrug resistance protein D"/>
    <property type="match status" value="1"/>
</dbReference>
<dbReference type="SUPFAM" id="SSF49464">
    <property type="entry name" value="Carboxypeptidase regulatory domain-like"/>
    <property type="match status" value="2"/>
</dbReference>
<dbReference type="CDD" id="cd17504">
    <property type="entry name" value="MFS_MMR_MDR_like"/>
    <property type="match status" value="1"/>
</dbReference>
<dbReference type="Pfam" id="PF13620">
    <property type="entry name" value="CarboxypepD_reg"/>
    <property type="match status" value="2"/>
</dbReference>
<feature type="transmembrane region" description="Helical" evidence="7">
    <location>
        <begin position="230"/>
        <end position="248"/>
    </location>
</feature>
<feature type="transmembrane region" description="Helical" evidence="7">
    <location>
        <begin position="312"/>
        <end position="331"/>
    </location>
</feature>
<dbReference type="Pfam" id="PF07690">
    <property type="entry name" value="MFS_1"/>
    <property type="match status" value="1"/>
</dbReference>
<dbReference type="PRINTS" id="PR01036">
    <property type="entry name" value="TCRTETB"/>
</dbReference>
<protein>
    <recommendedName>
        <fullName evidence="8">Major facilitator superfamily (MFS) profile domain-containing protein</fullName>
    </recommendedName>
</protein>
<evidence type="ECO:0000256" key="7">
    <source>
        <dbReference type="SAM" id="Phobius"/>
    </source>
</evidence>
<feature type="transmembrane region" description="Helical" evidence="7">
    <location>
        <begin position="338"/>
        <end position="357"/>
    </location>
</feature>
<keyword evidence="4 7" id="KW-0812">Transmembrane</keyword>
<keyword evidence="3" id="KW-1003">Cell membrane</keyword>
<evidence type="ECO:0000259" key="8">
    <source>
        <dbReference type="PROSITE" id="PS50850"/>
    </source>
</evidence>
<feature type="transmembrane region" description="Helical" evidence="7">
    <location>
        <begin position="269"/>
        <end position="292"/>
    </location>
</feature>
<keyword evidence="2" id="KW-0813">Transport</keyword>
<feature type="transmembrane region" description="Helical" evidence="7">
    <location>
        <begin position="104"/>
        <end position="125"/>
    </location>
</feature>